<dbReference type="GO" id="GO:0008236">
    <property type="term" value="F:serine-type peptidase activity"/>
    <property type="evidence" value="ECO:0007669"/>
    <property type="project" value="InterPro"/>
</dbReference>
<dbReference type="SMART" id="SM00245">
    <property type="entry name" value="TSPc"/>
    <property type="match status" value="1"/>
</dbReference>
<dbReference type="InterPro" id="IPR005151">
    <property type="entry name" value="Tail-specific_protease"/>
</dbReference>
<dbReference type="EMBL" id="QXXA01000015">
    <property type="protein sequence ID" value="NBI07766.1"/>
    <property type="molecule type" value="Genomic_DNA"/>
</dbReference>
<dbReference type="OrthoDB" id="3177522at2"/>
<dbReference type="PROSITE" id="PS51257">
    <property type="entry name" value="PROKAR_LIPOPROTEIN"/>
    <property type="match status" value="1"/>
</dbReference>
<dbReference type="Pfam" id="PF03572">
    <property type="entry name" value="Peptidase_S41"/>
    <property type="match status" value="1"/>
</dbReference>
<name>A0A845R227_9CLOT</name>
<comment type="caution">
    <text evidence="2">The sequence shown here is derived from an EMBL/GenBank/DDBJ whole genome shotgun (WGS) entry which is preliminary data.</text>
</comment>
<evidence type="ECO:0000259" key="1">
    <source>
        <dbReference type="SMART" id="SM00245"/>
    </source>
</evidence>
<keyword evidence="3" id="KW-1185">Reference proteome</keyword>
<dbReference type="SUPFAM" id="SSF52096">
    <property type="entry name" value="ClpP/crotonase"/>
    <property type="match status" value="1"/>
</dbReference>
<gene>
    <name evidence="2" type="ORF">D3Z33_12970</name>
</gene>
<evidence type="ECO:0000313" key="3">
    <source>
        <dbReference type="Proteomes" id="UP000467132"/>
    </source>
</evidence>
<accession>A0A845R227</accession>
<dbReference type="GO" id="GO:0006508">
    <property type="term" value="P:proteolysis"/>
    <property type="evidence" value="ECO:0007669"/>
    <property type="project" value="InterPro"/>
</dbReference>
<dbReference type="Gene3D" id="3.90.226.10">
    <property type="entry name" value="2-enoyl-CoA Hydratase, Chain A, domain 1"/>
    <property type="match status" value="1"/>
</dbReference>
<reference evidence="2 3" key="1">
    <citation type="submission" date="2018-08" db="EMBL/GenBank/DDBJ databases">
        <title>Murine metabolic-syndrome-specific gut microbial biobank.</title>
        <authorList>
            <person name="Liu C."/>
        </authorList>
    </citation>
    <scope>NUCLEOTIDE SEQUENCE [LARGE SCALE GENOMIC DNA]</scope>
    <source>
        <strain evidence="2 3">583</strain>
    </source>
</reference>
<evidence type="ECO:0000313" key="2">
    <source>
        <dbReference type="EMBL" id="NBI07766.1"/>
    </source>
</evidence>
<dbReference type="RefSeq" id="WP_160198235.1">
    <property type="nucleotide sequence ID" value="NZ_QXXA01000015.1"/>
</dbReference>
<dbReference type="AlphaFoldDB" id="A0A845R227"/>
<organism evidence="2 3">
    <name type="scientific">Senegalia massiliensis</name>
    <dbReference type="NCBI Taxonomy" id="1720316"/>
    <lineage>
        <taxon>Bacteria</taxon>
        <taxon>Bacillati</taxon>
        <taxon>Bacillota</taxon>
        <taxon>Clostridia</taxon>
        <taxon>Eubacteriales</taxon>
        <taxon>Clostridiaceae</taxon>
        <taxon>Senegalia</taxon>
    </lineage>
</organism>
<dbReference type="InterPro" id="IPR029045">
    <property type="entry name" value="ClpP/crotonase-like_dom_sf"/>
</dbReference>
<feature type="domain" description="Tail specific protease" evidence="1">
    <location>
        <begin position="198"/>
        <end position="389"/>
    </location>
</feature>
<sequence>MKRYIFIIIVILLLVSCKNISEEAMSHQEVEEDIEYFLKTLDTHPLVSEKPELARELNEFVYSEIKDSITEKNLYFIVSKALSQINDAHTMIDIYSQDFRAVDFRVKWLEDGLFIISDGQMFSKGDKILKVGNKSINEVLNDFSKVLSVENENRLKFLIEQLLPTKMYLEYLNVINEDGTVTFKIMNIEGEESNIKLRFNTRYNLLDKHYKDIFDNPYYYDIDSENKVGVYYLNQCLYNDEFKKSVGEFFNEVNKLDIRKIAIDVRRNPGGDSRAILEIVKYLEYDQVVNLNQSIKSINKSGISYDGDIYILVSKETFSSGNGLAGVFKYNNLGILVGGATGNSTKAYGNTISFTLPNSKIMYNIATKKILIPVNGSHSNTIKPDINIKVNIDDILSKRDPVIKWLKYE</sequence>
<protein>
    <recommendedName>
        <fullName evidence="1">Tail specific protease domain-containing protein</fullName>
    </recommendedName>
</protein>
<dbReference type="Proteomes" id="UP000467132">
    <property type="component" value="Unassembled WGS sequence"/>
</dbReference>
<proteinExistence type="predicted"/>